<name>A0A6C0JMC6_9ZZZZ</name>
<dbReference type="InterPro" id="IPR027417">
    <property type="entry name" value="P-loop_NTPase"/>
</dbReference>
<dbReference type="InterPro" id="IPR045455">
    <property type="entry name" value="NrS-1_pol-like_helicase"/>
</dbReference>
<reference evidence="2" key="1">
    <citation type="journal article" date="2020" name="Nature">
        <title>Giant virus diversity and host interactions through global metagenomics.</title>
        <authorList>
            <person name="Schulz F."/>
            <person name="Roux S."/>
            <person name="Paez-Espino D."/>
            <person name="Jungbluth S."/>
            <person name="Walsh D.A."/>
            <person name="Denef V.J."/>
            <person name="McMahon K.D."/>
            <person name="Konstantinidis K.T."/>
            <person name="Eloe-Fadrosh E.A."/>
            <person name="Kyrpides N.C."/>
            <person name="Woyke T."/>
        </authorList>
    </citation>
    <scope>NUCLEOTIDE SEQUENCE</scope>
    <source>
        <strain evidence="2">GVMAG-M-3300027736-24</strain>
    </source>
</reference>
<proteinExistence type="predicted"/>
<evidence type="ECO:0000313" key="2">
    <source>
        <dbReference type="EMBL" id="QHU05880.1"/>
    </source>
</evidence>
<dbReference type="Gene3D" id="3.40.50.300">
    <property type="entry name" value="P-loop containing nucleotide triphosphate hydrolases"/>
    <property type="match status" value="1"/>
</dbReference>
<sequence>METFLEPTNPIIRREMYDEDYMETFVEPTYPIVRREMFDEDNMKHLLVDDRYSQSDRKRMSLYYKKKRNAGTAQVIYTLAAGCEANSLGRLFAQNSLGIANWAWTMRNPLAQKWYWDIDIANSHYRIALEFCKRYEIPYEKIAHYCDNRQAVLSMVCSDNRERAKMEFLKVLYGGDIKLYSCYVEMGEGVISKEGFAYLKGMVAEIALLSETIWTNYPQYHNLKTGTDYEDKKSVRISKKPNPKASLMSLIFQTEERKMLMLIAEHFRLNGRYMGVLIHDGGYVEKISDETEFPKDLLVGASQEIERHLGYNVTLIQKPITHNWEPKNPLKNTVAIFEEWEKTHCKILDTGMYVEEVVRDGQSTILVRCEKRLQECFRHLSITEQVIDKNFETKDVKVSFIDKWTKHNDTIRTYTHMGVYPPPLECTDTVYNLWKPFEASKLIIEESPEALEMFKKLMFHLGGKDDNVALYLIQWLAQSLQYPAIKTGVIPNLISNQGAGKGSFWDTITALMGACRIISTAEPDNVFGRFNAQLASAFMINFNEMNINQMNAFEGKLRLIATDPIIHVEKKQCDSFPIKSYHRFIVTTNNEFGCVVMKNDDRRNFIVRASDDLISDKQFFIDYRAKVINSNAGLSTIYNYLMNIEGMDKFINIKKPRTNYEEELILLNRTPYEAWVEDYTNRNRETTETRFKSKDLFDDFLKFVEAKNNHKFTTGSFGMRIMNVVLGGITRGGQVKSRGMVYETKEFNWALLRKRYPYKEIECIDENAYNTDEEDNCDTVHGKYINDIE</sequence>
<evidence type="ECO:0000259" key="1">
    <source>
        <dbReference type="Pfam" id="PF19263"/>
    </source>
</evidence>
<accession>A0A6C0JMC6</accession>
<protein>
    <recommendedName>
        <fullName evidence="1">NrS-1 polymerase-like helicase domain-containing protein</fullName>
    </recommendedName>
</protein>
<feature type="domain" description="NrS-1 polymerase-like helicase" evidence="1">
    <location>
        <begin position="493"/>
        <end position="603"/>
    </location>
</feature>
<dbReference type="AlphaFoldDB" id="A0A6C0JMC6"/>
<dbReference type="EMBL" id="MN740423">
    <property type="protein sequence ID" value="QHU05880.1"/>
    <property type="molecule type" value="Genomic_DNA"/>
</dbReference>
<dbReference type="Pfam" id="PF19263">
    <property type="entry name" value="DUF5906"/>
    <property type="match status" value="1"/>
</dbReference>
<organism evidence="2">
    <name type="scientific">viral metagenome</name>
    <dbReference type="NCBI Taxonomy" id="1070528"/>
    <lineage>
        <taxon>unclassified sequences</taxon>
        <taxon>metagenomes</taxon>
        <taxon>organismal metagenomes</taxon>
    </lineage>
</organism>